<feature type="region of interest" description="Disordered" evidence="1">
    <location>
        <begin position="1524"/>
        <end position="1559"/>
    </location>
</feature>
<dbReference type="InterPro" id="IPR052213">
    <property type="entry name" value="PAR3"/>
</dbReference>
<protein>
    <recommendedName>
        <fullName evidence="2">PDZ domain-containing protein</fullName>
    </recommendedName>
</protein>
<feature type="region of interest" description="Disordered" evidence="1">
    <location>
        <begin position="349"/>
        <end position="379"/>
    </location>
</feature>
<feature type="compositionally biased region" description="Low complexity" evidence="1">
    <location>
        <begin position="489"/>
        <end position="509"/>
    </location>
</feature>
<feature type="domain" description="PDZ" evidence="2">
    <location>
        <begin position="116"/>
        <end position="221"/>
    </location>
</feature>
<feature type="compositionally biased region" description="Basic residues" evidence="1">
    <location>
        <begin position="1031"/>
        <end position="1060"/>
    </location>
</feature>
<dbReference type="GO" id="GO:0005912">
    <property type="term" value="C:adherens junction"/>
    <property type="evidence" value="ECO:0007669"/>
    <property type="project" value="TreeGrafter"/>
</dbReference>
<feature type="compositionally biased region" description="Pro residues" evidence="1">
    <location>
        <begin position="314"/>
        <end position="323"/>
    </location>
</feature>
<dbReference type="EMBL" id="GEEE01009837">
    <property type="protein sequence ID" value="JAP53388.1"/>
    <property type="molecule type" value="Transcribed_RNA"/>
</dbReference>
<evidence type="ECO:0000259" key="2">
    <source>
        <dbReference type="PROSITE" id="PS50106"/>
    </source>
</evidence>
<dbReference type="GO" id="GO:0051660">
    <property type="term" value="P:establishment of centrosome localization"/>
    <property type="evidence" value="ECO:0007669"/>
    <property type="project" value="TreeGrafter"/>
</dbReference>
<dbReference type="SUPFAM" id="SSF50156">
    <property type="entry name" value="PDZ domain-like"/>
    <property type="match status" value="3"/>
</dbReference>
<dbReference type="GO" id="GO:0005938">
    <property type="term" value="C:cell cortex"/>
    <property type="evidence" value="ECO:0007669"/>
    <property type="project" value="TreeGrafter"/>
</dbReference>
<organism evidence="3">
    <name type="scientific">Schistocephalus solidus</name>
    <name type="common">Tapeworm</name>
    <dbReference type="NCBI Taxonomy" id="70667"/>
    <lineage>
        <taxon>Eukaryota</taxon>
        <taxon>Metazoa</taxon>
        <taxon>Spiralia</taxon>
        <taxon>Lophotrochozoa</taxon>
        <taxon>Platyhelminthes</taxon>
        <taxon>Cestoda</taxon>
        <taxon>Eucestoda</taxon>
        <taxon>Diphyllobothriidea</taxon>
        <taxon>Diphyllobothriidae</taxon>
        <taxon>Schistocephalus</taxon>
    </lineage>
</organism>
<dbReference type="InterPro" id="IPR036034">
    <property type="entry name" value="PDZ_sf"/>
</dbReference>
<gene>
    <name evidence="3" type="ORF">TR105096</name>
</gene>
<feature type="region of interest" description="Disordered" evidence="1">
    <location>
        <begin position="824"/>
        <end position="875"/>
    </location>
</feature>
<dbReference type="GO" id="GO:0030010">
    <property type="term" value="P:establishment of cell polarity"/>
    <property type="evidence" value="ECO:0007669"/>
    <property type="project" value="TreeGrafter"/>
</dbReference>
<dbReference type="Pfam" id="PF00595">
    <property type="entry name" value="PDZ"/>
    <property type="match status" value="3"/>
</dbReference>
<dbReference type="GO" id="GO:0000226">
    <property type="term" value="P:microtubule cytoskeleton organization"/>
    <property type="evidence" value="ECO:0007669"/>
    <property type="project" value="TreeGrafter"/>
</dbReference>
<feature type="domain" description="PDZ" evidence="2">
    <location>
        <begin position="656"/>
        <end position="700"/>
    </location>
</feature>
<feature type="compositionally biased region" description="Polar residues" evidence="1">
    <location>
        <begin position="1271"/>
        <end position="1286"/>
    </location>
</feature>
<dbReference type="GO" id="GO:0045197">
    <property type="term" value="P:establishment or maintenance of epithelial cell apical/basal polarity"/>
    <property type="evidence" value="ECO:0007669"/>
    <property type="project" value="TreeGrafter"/>
</dbReference>
<reference evidence="3" key="1">
    <citation type="submission" date="2016-01" db="EMBL/GenBank/DDBJ databases">
        <title>Reference transcriptome for the parasite Schistocephalus solidus: insights into the molecular evolution of parasitism.</title>
        <authorList>
            <person name="Hebert F.O."/>
            <person name="Grambauer S."/>
            <person name="Barber I."/>
            <person name="Landry C.R."/>
            <person name="Aubin-Horth N."/>
        </authorList>
    </citation>
    <scope>NUCLEOTIDE SEQUENCE</scope>
</reference>
<feature type="compositionally biased region" description="Low complexity" evidence="1">
    <location>
        <begin position="742"/>
        <end position="760"/>
    </location>
</feature>
<feature type="region of interest" description="Disordered" evidence="1">
    <location>
        <begin position="1"/>
        <end position="75"/>
    </location>
</feature>
<feature type="region of interest" description="Disordered" evidence="1">
    <location>
        <begin position="965"/>
        <end position="1063"/>
    </location>
</feature>
<dbReference type="GO" id="GO:0043296">
    <property type="term" value="C:apical junction complex"/>
    <property type="evidence" value="ECO:0007669"/>
    <property type="project" value="TreeGrafter"/>
</dbReference>
<evidence type="ECO:0000313" key="3">
    <source>
        <dbReference type="EMBL" id="JAP53388.1"/>
    </source>
</evidence>
<dbReference type="InterPro" id="IPR001478">
    <property type="entry name" value="PDZ"/>
</dbReference>
<dbReference type="GO" id="GO:0035091">
    <property type="term" value="F:phosphatidylinositol binding"/>
    <property type="evidence" value="ECO:0007669"/>
    <property type="project" value="TreeGrafter"/>
</dbReference>
<sequence>GGGGGGGGEKNPASNHRSRGLTAPEVAQWLKSTEAARAAAEDSFSPFGPCGSTPQESVVSSADAENEEEEEVISVSQHDLVSRVLRRDVREASEPIRRGLANAVSNLPPGYSNPIEIHLTNPVPGENLGIQIKPIFSDPTEIIPFVGPVHAQRDTNGKWEAGLEVHAIMPNGRIARDGTLCVGDRILQINGISLIGIPFDKGREIFQAALKQTKMVLQVLPYVDGCSFINLEDDPASITKPRLLRPNQEPTGGSGGGGDVSKEDLGEKPSCGLVLIADHSAKAKEAEAQQHQHLQNSNATSCCDATSEKSSSVKPPPPPPPRRSPNTVLSQLPASVLRPLIAEALQQADNRSAKETRTNSQPPISPPSLPPRQRNTEEELRASCLRTGLVAKTIRLKKGSSGLGFSLTSREQHQRKNNYPVFIKKILPGGSALLDGKLKPGDQLLMVDDKDVSSLGQAQTVALLREKPVGSVVSLLVASPACPDPTDASQSPSSNSEPRSPKAPSASSALRHVMCSPKTDGKASAPLVSTLNFGVDPSRVRVQSIDISLPSASTSSPAAPVNADVRSVPPSATEVRPLQQASCSSSLEPVSGFTLGVSVRVRQLTLEDSSSEILEACTKALEALVAHRKNAPTSSSCSSTSQPPLPTSAEFCRNAVFVRTVIAGGAAHRDGRLRVGDRLLAIDNEPLSCLSSPDALKLLKACIARITADRKPYVRLLIARRISEESQPSGQPSNVARIPVGASVSTPRRSASSSRTTPAPNRLTQPSVGHGSDDRNPLLRTSKYRNEVVRGSGAFGSLDSLLADTTNRVNSFVVSADVHNVVQEPTTSSELIRRRQNPAQPQESPKPSTSTPNQANLPSYSQHAPDSDKQTEKQSKFNVIRKYSSFEGLHLLATPWSFNSTSSRPTVTRKIGLCSGDSVAGVQSMLQPPNVPTSTNKSPTLDTTSAGVCAGKVYRCDSQGTIYSTDSYLPKGRGRSACESTRHLSDSSGYEALPWDTESHSSTRSPSDPDTASEPELPSSRAAVRPSAPHARTRITPRLRPAHCRGRRRCRRRRCRRSHQQQHLPVQQPMVDFKNMVIVPFDSSQWSELGEERATMSEHQPQESVAVQTSPLDVDGATGNAAYVGGASRRQSAIKLKDVVAPIFRKTPRRDTVQAPANAHEERTDLEKKKLQLPSEGVLKKLLRFVKPCARSTVEYTPPVTRIVSGRTHEYGPVVFSAARTVAIPIVSSSQMRSVLEPDNSPSLSPSTTVASQASSISSPADVRRPIGMLPNSSADSRCPSGTPSSRKTKSRVRIIGERPQPLVHRVWQDIDISGPTKSLDHSLPLSSKPVRLLSNDSSEPAPLPTLPFTQETLGHRPQSPTSTSLTDKLIALPTAPTLLRPSRKNDKQNYAELSFNNLQAVEQPGPASATGTCDSSSLLAHIPPPMPLLNPLNFSKLRSVLSCESDSRESVSGGTQILHNNFTINQLYDMDLSSCSTAYESIVDLASKTGDTTDIMKPKPDRKVYEDAEALYRYLSHIKTRSETTENVPLSADPELGGDKGKDCVAPNPTSAPSTSNE</sequence>
<accession>A0A0X3PP70</accession>
<feature type="compositionally biased region" description="Polar residues" evidence="1">
    <location>
        <begin position="1240"/>
        <end position="1259"/>
    </location>
</feature>
<dbReference type="Gene3D" id="2.30.42.10">
    <property type="match status" value="3"/>
</dbReference>
<feature type="compositionally biased region" description="Basic and acidic residues" evidence="1">
    <location>
        <begin position="865"/>
        <end position="875"/>
    </location>
</feature>
<dbReference type="SMART" id="SM00228">
    <property type="entry name" value="PDZ"/>
    <property type="match status" value="3"/>
</dbReference>
<feature type="domain" description="PDZ" evidence="2">
    <location>
        <begin position="393"/>
        <end position="466"/>
    </location>
</feature>
<feature type="compositionally biased region" description="Polar residues" evidence="1">
    <location>
        <begin position="725"/>
        <end position="734"/>
    </location>
</feature>
<name>A0A0X3PP70_SCHSO</name>
<feature type="region of interest" description="Disordered" evidence="1">
    <location>
        <begin position="1235"/>
        <end position="1295"/>
    </location>
</feature>
<dbReference type="PROSITE" id="PS50106">
    <property type="entry name" value="PDZ"/>
    <property type="match status" value="3"/>
</dbReference>
<dbReference type="GO" id="GO:0016324">
    <property type="term" value="C:apical plasma membrane"/>
    <property type="evidence" value="ECO:0007669"/>
    <property type="project" value="TreeGrafter"/>
</dbReference>
<feature type="region of interest" description="Disordered" evidence="1">
    <location>
        <begin position="239"/>
        <end position="264"/>
    </location>
</feature>
<dbReference type="PANTHER" id="PTHR16484">
    <property type="entry name" value="PARTITIONING DEFECTIVE 3 RELATED"/>
    <property type="match status" value="1"/>
</dbReference>
<dbReference type="PANTHER" id="PTHR16484:SF17">
    <property type="entry name" value="BAZOOKA, ISOFORM B"/>
    <property type="match status" value="1"/>
</dbReference>
<feature type="non-terminal residue" evidence="3">
    <location>
        <position position="1"/>
    </location>
</feature>
<dbReference type="GO" id="GO:0007155">
    <property type="term" value="P:cell adhesion"/>
    <property type="evidence" value="ECO:0007669"/>
    <property type="project" value="TreeGrafter"/>
</dbReference>
<proteinExistence type="predicted"/>
<feature type="region of interest" description="Disordered" evidence="1">
    <location>
        <begin position="1334"/>
        <end position="1365"/>
    </location>
</feature>
<feature type="compositionally biased region" description="Polar residues" evidence="1">
    <location>
        <begin position="1549"/>
        <end position="1559"/>
    </location>
</feature>
<feature type="compositionally biased region" description="Polar residues" evidence="1">
    <location>
        <begin position="837"/>
        <end position="864"/>
    </location>
</feature>
<feature type="region of interest" description="Disordered" evidence="1">
    <location>
        <begin position="724"/>
        <end position="785"/>
    </location>
</feature>
<feature type="compositionally biased region" description="Polar residues" evidence="1">
    <location>
        <begin position="1348"/>
        <end position="1365"/>
    </location>
</feature>
<feature type="compositionally biased region" description="Polar residues" evidence="1">
    <location>
        <begin position="1000"/>
        <end position="1010"/>
    </location>
</feature>
<evidence type="ECO:0000256" key="1">
    <source>
        <dbReference type="SAM" id="MobiDB-lite"/>
    </source>
</evidence>
<feature type="region of interest" description="Disordered" evidence="1">
    <location>
        <begin position="482"/>
        <end position="510"/>
    </location>
</feature>
<feature type="region of interest" description="Disordered" evidence="1">
    <location>
        <begin position="284"/>
        <end position="328"/>
    </location>
</feature>
<dbReference type="GO" id="GO:0008104">
    <property type="term" value="P:intracellular protein localization"/>
    <property type="evidence" value="ECO:0007669"/>
    <property type="project" value="TreeGrafter"/>
</dbReference>